<keyword evidence="2" id="KW-1185">Reference proteome</keyword>
<organism evidence="1 2">
    <name type="scientific">Acaulospora morrowiae</name>
    <dbReference type="NCBI Taxonomy" id="94023"/>
    <lineage>
        <taxon>Eukaryota</taxon>
        <taxon>Fungi</taxon>
        <taxon>Fungi incertae sedis</taxon>
        <taxon>Mucoromycota</taxon>
        <taxon>Glomeromycotina</taxon>
        <taxon>Glomeromycetes</taxon>
        <taxon>Diversisporales</taxon>
        <taxon>Acaulosporaceae</taxon>
        <taxon>Acaulospora</taxon>
    </lineage>
</organism>
<dbReference type="OrthoDB" id="10266018at2759"/>
<feature type="non-terminal residue" evidence="1">
    <location>
        <position position="46"/>
    </location>
</feature>
<sequence length="46" mass="5652">MAVNFWTSSHRMHWLLSRQDLIESRKEDSLYITEQELIKVNIWFAK</sequence>
<protein>
    <submittedName>
        <fullName evidence="1">8729_t:CDS:1</fullName>
    </submittedName>
</protein>
<dbReference type="AlphaFoldDB" id="A0A9N9C5Y4"/>
<dbReference type="Proteomes" id="UP000789342">
    <property type="component" value="Unassembled WGS sequence"/>
</dbReference>
<proteinExistence type="predicted"/>
<gene>
    <name evidence="1" type="ORF">AMORRO_LOCUS7228</name>
</gene>
<accession>A0A9N9C5Y4</accession>
<reference evidence="1" key="1">
    <citation type="submission" date="2021-06" db="EMBL/GenBank/DDBJ databases">
        <authorList>
            <person name="Kallberg Y."/>
            <person name="Tangrot J."/>
            <person name="Rosling A."/>
        </authorList>
    </citation>
    <scope>NUCLEOTIDE SEQUENCE</scope>
    <source>
        <strain evidence="1">CL551</strain>
    </source>
</reference>
<dbReference type="Gene3D" id="1.10.472.10">
    <property type="entry name" value="Cyclin-like"/>
    <property type="match status" value="2"/>
</dbReference>
<name>A0A9N9C5Y4_9GLOM</name>
<comment type="caution">
    <text evidence="1">The sequence shown here is derived from an EMBL/GenBank/DDBJ whole genome shotgun (WGS) entry which is preliminary data.</text>
</comment>
<evidence type="ECO:0000313" key="2">
    <source>
        <dbReference type="Proteomes" id="UP000789342"/>
    </source>
</evidence>
<evidence type="ECO:0000313" key="1">
    <source>
        <dbReference type="EMBL" id="CAG8588290.1"/>
    </source>
</evidence>
<dbReference type="EMBL" id="CAJVPV010005282">
    <property type="protein sequence ID" value="CAG8588290.1"/>
    <property type="molecule type" value="Genomic_DNA"/>
</dbReference>